<feature type="region of interest" description="Disordered" evidence="1">
    <location>
        <begin position="110"/>
        <end position="206"/>
    </location>
</feature>
<feature type="compositionally biased region" description="Acidic residues" evidence="1">
    <location>
        <begin position="67"/>
        <end position="76"/>
    </location>
</feature>
<dbReference type="EMBL" id="JAPZBQ010000004">
    <property type="protein sequence ID" value="KAJ5334948.1"/>
    <property type="molecule type" value="Genomic_DNA"/>
</dbReference>
<protein>
    <submittedName>
        <fullName evidence="2">Uncharacterized protein</fullName>
    </submittedName>
</protein>
<organism evidence="2 3">
    <name type="scientific">Penicillium brevicompactum</name>
    <dbReference type="NCBI Taxonomy" id="5074"/>
    <lineage>
        <taxon>Eukaryota</taxon>
        <taxon>Fungi</taxon>
        <taxon>Dikarya</taxon>
        <taxon>Ascomycota</taxon>
        <taxon>Pezizomycotina</taxon>
        <taxon>Eurotiomycetes</taxon>
        <taxon>Eurotiomycetidae</taxon>
        <taxon>Eurotiales</taxon>
        <taxon>Aspergillaceae</taxon>
        <taxon>Penicillium</taxon>
    </lineage>
</organism>
<proteinExistence type="predicted"/>
<sequence length="206" mass="22946">MESPQTDIHPAMPNDRSPTLGFCPTSVTGSDESELSLDDSGPLTPAHDLDLSNGHEGARTIKPYAIEEPEDDDESETPTRNLLRLPDQFERWQRDLSEYMNDLNYEADGQYAAPQAARKQGHKRKFTHAARQKRNSFGPNSPDTRPVNEESSKKRRSNANSPITDSFHAFRESNADESSCSEPRSADCSGIDTENNSPGVDYMDID</sequence>
<dbReference type="AlphaFoldDB" id="A0A9W9UFN5"/>
<reference evidence="2" key="1">
    <citation type="submission" date="2022-12" db="EMBL/GenBank/DDBJ databases">
        <authorList>
            <person name="Petersen C."/>
        </authorList>
    </citation>
    <scope>NUCLEOTIDE SEQUENCE</scope>
    <source>
        <strain evidence="2">IBT 35673</strain>
    </source>
</reference>
<feature type="region of interest" description="Disordered" evidence="1">
    <location>
        <begin position="1"/>
        <end position="86"/>
    </location>
</feature>
<dbReference type="OrthoDB" id="4186058at2759"/>
<comment type="caution">
    <text evidence="2">The sequence shown here is derived from an EMBL/GenBank/DDBJ whole genome shotgun (WGS) entry which is preliminary data.</text>
</comment>
<reference evidence="2" key="2">
    <citation type="journal article" date="2023" name="IMA Fungus">
        <title>Comparative genomic study of the Penicillium genus elucidates a diverse pangenome and 15 lateral gene transfer events.</title>
        <authorList>
            <person name="Petersen C."/>
            <person name="Sorensen T."/>
            <person name="Nielsen M.R."/>
            <person name="Sondergaard T.E."/>
            <person name="Sorensen J.L."/>
            <person name="Fitzpatrick D.A."/>
            <person name="Frisvad J.C."/>
            <person name="Nielsen K.L."/>
        </authorList>
    </citation>
    <scope>NUCLEOTIDE SEQUENCE</scope>
    <source>
        <strain evidence="2">IBT 35673</strain>
    </source>
</reference>
<name>A0A9W9UFN5_PENBR</name>
<gene>
    <name evidence="2" type="ORF">N7452_007351</name>
</gene>
<evidence type="ECO:0000313" key="2">
    <source>
        <dbReference type="EMBL" id="KAJ5334948.1"/>
    </source>
</evidence>
<feature type="compositionally biased region" description="Basic residues" evidence="1">
    <location>
        <begin position="119"/>
        <end position="134"/>
    </location>
</feature>
<evidence type="ECO:0000313" key="3">
    <source>
        <dbReference type="Proteomes" id="UP001147695"/>
    </source>
</evidence>
<dbReference type="Proteomes" id="UP001147695">
    <property type="component" value="Unassembled WGS sequence"/>
</dbReference>
<evidence type="ECO:0000256" key="1">
    <source>
        <dbReference type="SAM" id="MobiDB-lite"/>
    </source>
</evidence>
<accession>A0A9W9UFN5</accession>